<feature type="region of interest" description="Disordered" evidence="1">
    <location>
        <begin position="16"/>
        <end position="54"/>
    </location>
</feature>
<keyword evidence="3" id="KW-1185">Reference proteome</keyword>
<protein>
    <submittedName>
        <fullName evidence="2">Uncharacterized protein</fullName>
    </submittedName>
</protein>
<comment type="caution">
    <text evidence="2">The sequence shown here is derived from an EMBL/GenBank/DDBJ whole genome shotgun (WGS) entry which is preliminary data.</text>
</comment>
<dbReference type="EMBL" id="ASPP01029312">
    <property type="protein sequence ID" value="ETO04472.1"/>
    <property type="molecule type" value="Genomic_DNA"/>
</dbReference>
<evidence type="ECO:0000256" key="1">
    <source>
        <dbReference type="SAM" id="MobiDB-lite"/>
    </source>
</evidence>
<feature type="compositionally biased region" description="Basic and acidic residues" evidence="1">
    <location>
        <begin position="16"/>
        <end position="26"/>
    </location>
</feature>
<dbReference type="AlphaFoldDB" id="X6LTP2"/>
<reference evidence="2 3" key="1">
    <citation type="journal article" date="2013" name="Curr. Biol.">
        <title>The Genome of the Foraminiferan Reticulomyxa filosa.</title>
        <authorList>
            <person name="Glockner G."/>
            <person name="Hulsmann N."/>
            <person name="Schleicher M."/>
            <person name="Noegel A.A."/>
            <person name="Eichinger L."/>
            <person name="Gallinger C."/>
            <person name="Pawlowski J."/>
            <person name="Sierra R."/>
            <person name="Euteneuer U."/>
            <person name="Pillet L."/>
            <person name="Moustafa A."/>
            <person name="Platzer M."/>
            <person name="Groth M."/>
            <person name="Szafranski K."/>
            <person name="Schliwa M."/>
        </authorList>
    </citation>
    <scope>NUCLEOTIDE SEQUENCE [LARGE SCALE GENOMIC DNA]</scope>
</reference>
<accession>X6LTP2</accession>
<dbReference type="Proteomes" id="UP000023152">
    <property type="component" value="Unassembled WGS sequence"/>
</dbReference>
<evidence type="ECO:0000313" key="3">
    <source>
        <dbReference type="Proteomes" id="UP000023152"/>
    </source>
</evidence>
<organism evidence="2 3">
    <name type="scientific">Reticulomyxa filosa</name>
    <dbReference type="NCBI Taxonomy" id="46433"/>
    <lineage>
        <taxon>Eukaryota</taxon>
        <taxon>Sar</taxon>
        <taxon>Rhizaria</taxon>
        <taxon>Retaria</taxon>
        <taxon>Foraminifera</taxon>
        <taxon>Monothalamids</taxon>
        <taxon>Reticulomyxidae</taxon>
        <taxon>Reticulomyxa</taxon>
    </lineage>
</organism>
<sequence>MIFILFQIKIKIKKNGNEKEKKKEEANVSSNKSSKRQEAIAAIPENEKPQHQQISDNKRCPFYYYSASASNPDMRLSIIHISPKEKKIIAFSNYRDSVPSKKSVNKIKIIALFFQSNSIIFCSKLSENKNCIITKHKSMQLPE</sequence>
<evidence type="ECO:0000313" key="2">
    <source>
        <dbReference type="EMBL" id="ETO04472.1"/>
    </source>
</evidence>
<name>X6LTP2_RETFI</name>
<gene>
    <name evidence="2" type="ORF">RFI_32925</name>
</gene>
<proteinExistence type="predicted"/>
<feature type="non-terminal residue" evidence="2">
    <location>
        <position position="143"/>
    </location>
</feature>